<dbReference type="Proteomes" id="UP000447081">
    <property type="component" value="Unassembled WGS sequence"/>
</dbReference>
<accession>A0A6N8QR09</accession>
<evidence type="ECO:0000313" key="2">
    <source>
        <dbReference type="Proteomes" id="UP000447081"/>
    </source>
</evidence>
<name>A0A6N8QR09_ECOLX</name>
<evidence type="ECO:0000313" key="1">
    <source>
        <dbReference type="EMBL" id="MXJ13469.1"/>
    </source>
</evidence>
<protein>
    <submittedName>
        <fullName evidence="1">Anti-FlhDC factor</fullName>
    </submittedName>
</protein>
<feature type="non-terminal residue" evidence="1">
    <location>
        <position position="1"/>
    </location>
</feature>
<dbReference type="Gene3D" id="3.20.20.450">
    <property type="entry name" value="EAL domain"/>
    <property type="match status" value="1"/>
</dbReference>
<dbReference type="AlphaFoldDB" id="A0A6N8QR09"/>
<proteinExistence type="predicted"/>
<comment type="caution">
    <text evidence="1">The sequence shown here is derived from an EMBL/GenBank/DDBJ whole genome shotgun (WGS) entry which is preliminary data.</text>
</comment>
<dbReference type="EMBL" id="WUIG01001870">
    <property type="protein sequence ID" value="MXJ13469.1"/>
    <property type="molecule type" value="Genomic_DNA"/>
</dbReference>
<dbReference type="SUPFAM" id="SSF141868">
    <property type="entry name" value="EAL domain-like"/>
    <property type="match status" value="1"/>
</dbReference>
<dbReference type="InterPro" id="IPR035919">
    <property type="entry name" value="EAL_sf"/>
</dbReference>
<organism evidence="1 2">
    <name type="scientific">Escherichia coli</name>
    <dbReference type="NCBI Taxonomy" id="562"/>
    <lineage>
        <taxon>Bacteria</taxon>
        <taxon>Pseudomonadati</taxon>
        <taxon>Pseudomonadota</taxon>
        <taxon>Gammaproteobacteria</taxon>
        <taxon>Enterobacterales</taxon>
        <taxon>Enterobacteriaceae</taxon>
        <taxon>Escherichia</taxon>
    </lineage>
</organism>
<sequence>TPQVATLLLERDNYAGELLKYPFIELLINENYPHLNEGKDNRGLLSLSQVYPLVLGNLGAGNSTMKAVFDGLFTRVMLDKSFIQQQITHRSFEPFIRAIQAQISPCCNCIIAGGIDTAEILAQITPFDFHALQGCLWPAVPINQITTLVQR</sequence>
<gene>
    <name evidence="1" type="primary">ydiV</name>
    <name evidence="1" type="ORF">GRW24_34360</name>
</gene>
<reference evidence="1 2" key="1">
    <citation type="submission" date="2019-12" db="EMBL/GenBank/DDBJ databases">
        <title>Enteriobacteria Tanzani isolates_10434.</title>
        <authorList>
            <person name="Subbiah M."/>
            <person name="Call D."/>
        </authorList>
    </citation>
    <scope>NUCLEOTIDE SEQUENCE [LARGE SCALE GENOMIC DNA]</scope>
    <source>
        <strain evidence="1 2">10434wG3</strain>
    </source>
</reference>